<dbReference type="InterPro" id="IPR035965">
    <property type="entry name" value="PAS-like_dom_sf"/>
</dbReference>
<dbReference type="PROSITE" id="PS50112">
    <property type="entry name" value="PAS"/>
    <property type="match status" value="4"/>
</dbReference>
<accession>A0ABT6V9Q3</accession>
<feature type="transmembrane region" description="Helical" evidence="2">
    <location>
        <begin position="160"/>
        <end position="182"/>
    </location>
</feature>
<name>A0ABT6V9Q3_9FLAO</name>
<dbReference type="PANTHER" id="PTHR44757">
    <property type="entry name" value="DIGUANYLATE CYCLASE DGCP"/>
    <property type="match status" value="1"/>
</dbReference>
<dbReference type="InterPro" id="IPR003660">
    <property type="entry name" value="HAMP_dom"/>
</dbReference>
<dbReference type="CDD" id="cd00130">
    <property type="entry name" value="PAS"/>
    <property type="match status" value="4"/>
</dbReference>
<dbReference type="Pfam" id="PF17152">
    <property type="entry name" value="CHASE8"/>
    <property type="match status" value="1"/>
</dbReference>
<evidence type="ECO:0000313" key="6">
    <source>
        <dbReference type="EMBL" id="MDI5894213.1"/>
    </source>
</evidence>
<dbReference type="SMART" id="SM00304">
    <property type="entry name" value="HAMP"/>
    <property type="match status" value="1"/>
</dbReference>
<dbReference type="Gene3D" id="6.10.340.10">
    <property type="match status" value="1"/>
</dbReference>
<dbReference type="SUPFAM" id="SSF55785">
    <property type="entry name" value="PYP-like sensor domain (PAS domain)"/>
    <property type="match status" value="4"/>
</dbReference>
<keyword evidence="2" id="KW-0812">Transmembrane</keyword>
<feature type="domain" description="PAC" evidence="4">
    <location>
        <begin position="481"/>
        <end position="532"/>
    </location>
</feature>
<organism evidence="6 7">
    <name type="scientific">Flavobacterium algoritolerans</name>
    <dbReference type="NCBI Taxonomy" id="3041254"/>
    <lineage>
        <taxon>Bacteria</taxon>
        <taxon>Pseudomonadati</taxon>
        <taxon>Bacteroidota</taxon>
        <taxon>Flavobacteriia</taxon>
        <taxon>Flavobacteriales</taxon>
        <taxon>Flavobacteriaceae</taxon>
        <taxon>Flavobacterium</taxon>
    </lineage>
</organism>
<dbReference type="InterPro" id="IPR000700">
    <property type="entry name" value="PAS-assoc_C"/>
</dbReference>
<dbReference type="SMART" id="SM00086">
    <property type="entry name" value="PAC"/>
    <property type="match status" value="3"/>
</dbReference>
<dbReference type="InterPro" id="IPR033417">
    <property type="entry name" value="CHASE8"/>
</dbReference>
<dbReference type="SMART" id="SM00091">
    <property type="entry name" value="PAS"/>
    <property type="match status" value="4"/>
</dbReference>
<sequence length="819" mass="93045">MMNLRNISIKNKLVLMQVFTSAFVLGLCITAFVLIDIQGFKDRKVISSIAIAQVVGFNNVSALEFLDNAAANKILSELNVQNDILNANILDKKGNVFASYTKPGSDPNYRFSVPAMNEKSSHFTNENLFVYSKIKKDNKTIGLVCIRFELSELNKIKMDVLRLGVVLLVVGIGLAFLIAMIIKKYISKPLLNLVTVIQQIKDTSDYTTRMTVEGKDEISILSIGLNDMLSTIEKRDNEVAQSKEQLNEQNILLQSVIQNMGDGLVVADENGKFIIWNPASEKIIGIGLLDIPEEKWADTYGILWPDTKAVLATDDLPIVKALHGEEVDDMEIFVQNYKKTEGNFVVISARPLKDSAGKITGAVAVFHDITERKNAETEIKKLNEELEQKVTERTAQLAEAIETLRKSEEKYREIVENISDLVHTSDYKGYFTYINPACKKLTGYTQDELIGKHFSELVAPEWKDRVADFYLNQFKHKIDETLFSFPIITKNRELKWVEQTVMQLREGNRITGHKSIMRDITERKAAEQKLKESEGQLQTIFNEAPDALIVINDEGIIMRWNPQAEKIFGWTIIEALGKRMHELIMPEQHRENHLKGLHHFIDTGEGPILNKTFETTALNNQNVEFDIELTVSQATILGKYIFIAFIKDISISKKLEDEKIEADKLVRLNELKLKLILENIGEGIIVTDSQKRIVLSNHMAEEIIGIKQDSTMPTTLDWSTKYDLYYPDEQTIFPAQNLPLEKALKGESTDDVEIIIEDSETKTKKRVIISGRPIIDENNYVIAAVANIKDITYYKELEVALEESEQKYRKLIGFKSDKK</sequence>
<keyword evidence="2" id="KW-1133">Transmembrane helix</keyword>
<evidence type="ECO:0000313" key="7">
    <source>
        <dbReference type="Proteomes" id="UP001243403"/>
    </source>
</evidence>
<feature type="domain" description="PAS" evidence="3">
    <location>
        <begin position="533"/>
        <end position="604"/>
    </location>
</feature>
<dbReference type="Pfam" id="PF00989">
    <property type="entry name" value="PAS"/>
    <property type="match status" value="3"/>
</dbReference>
<dbReference type="InterPro" id="IPR000014">
    <property type="entry name" value="PAS"/>
</dbReference>
<dbReference type="InterPro" id="IPR013656">
    <property type="entry name" value="PAS_4"/>
</dbReference>
<comment type="caution">
    <text evidence="6">The sequence shown here is derived from an EMBL/GenBank/DDBJ whole genome shotgun (WGS) entry which is preliminary data.</text>
</comment>
<dbReference type="Pfam" id="PF08448">
    <property type="entry name" value="PAS_4"/>
    <property type="match status" value="1"/>
</dbReference>
<dbReference type="PANTHER" id="PTHR44757:SF2">
    <property type="entry name" value="BIOFILM ARCHITECTURE MAINTENANCE PROTEIN MBAA"/>
    <property type="match status" value="1"/>
</dbReference>
<dbReference type="Gene3D" id="3.30.450.20">
    <property type="entry name" value="PAS domain"/>
    <property type="match status" value="4"/>
</dbReference>
<gene>
    <name evidence="6" type="ORF">QLS65_04870</name>
</gene>
<protein>
    <submittedName>
        <fullName evidence="6">PAS domain S-box protein</fullName>
    </submittedName>
</protein>
<dbReference type="Proteomes" id="UP001243403">
    <property type="component" value="Unassembled WGS sequence"/>
</dbReference>
<feature type="domain" description="PAC" evidence="4">
    <location>
        <begin position="750"/>
        <end position="803"/>
    </location>
</feature>
<evidence type="ECO:0000259" key="3">
    <source>
        <dbReference type="PROSITE" id="PS50112"/>
    </source>
</evidence>
<keyword evidence="7" id="KW-1185">Reference proteome</keyword>
<feature type="domain" description="PAC" evidence="4">
    <location>
        <begin position="328"/>
        <end position="381"/>
    </location>
</feature>
<dbReference type="InterPro" id="IPR013767">
    <property type="entry name" value="PAS_fold"/>
</dbReference>
<dbReference type="Pfam" id="PF00672">
    <property type="entry name" value="HAMP"/>
    <property type="match status" value="1"/>
</dbReference>
<keyword evidence="1" id="KW-0175">Coiled coil</keyword>
<feature type="domain" description="PAS" evidence="3">
    <location>
        <begin position="249"/>
        <end position="325"/>
    </location>
</feature>
<feature type="domain" description="HAMP" evidence="5">
    <location>
        <begin position="184"/>
        <end position="237"/>
    </location>
</feature>
<reference evidence="6 7" key="1">
    <citation type="submission" date="2023-04" db="EMBL/GenBank/DDBJ databases">
        <title>Two novel species of Flavobacterium.</title>
        <authorList>
            <person name="Liu Q."/>
            <person name="Xin Y.-H."/>
        </authorList>
    </citation>
    <scope>NUCLEOTIDE SEQUENCE [LARGE SCALE GENOMIC DNA]</scope>
    <source>
        <strain evidence="6 7">LB1P51</strain>
    </source>
</reference>
<dbReference type="NCBIfam" id="TIGR00229">
    <property type="entry name" value="sensory_box"/>
    <property type="match status" value="3"/>
</dbReference>
<feature type="transmembrane region" description="Helical" evidence="2">
    <location>
        <begin position="14"/>
        <end position="35"/>
    </location>
</feature>
<feature type="domain" description="PAS" evidence="3">
    <location>
        <begin position="407"/>
        <end position="477"/>
    </location>
</feature>
<feature type="domain" description="PAS" evidence="3">
    <location>
        <begin position="669"/>
        <end position="747"/>
    </location>
</feature>
<feature type="coiled-coil region" evidence="1">
    <location>
        <begin position="372"/>
        <end position="417"/>
    </location>
</feature>
<evidence type="ECO:0000256" key="2">
    <source>
        <dbReference type="SAM" id="Phobius"/>
    </source>
</evidence>
<dbReference type="SUPFAM" id="SSF158472">
    <property type="entry name" value="HAMP domain-like"/>
    <property type="match status" value="1"/>
</dbReference>
<dbReference type="InterPro" id="IPR052155">
    <property type="entry name" value="Biofilm_reg_signaling"/>
</dbReference>
<dbReference type="InterPro" id="IPR001610">
    <property type="entry name" value="PAC"/>
</dbReference>
<evidence type="ECO:0000259" key="4">
    <source>
        <dbReference type="PROSITE" id="PS50113"/>
    </source>
</evidence>
<dbReference type="RefSeq" id="WP_282715579.1">
    <property type="nucleotide sequence ID" value="NZ_JASCRZ010000001.1"/>
</dbReference>
<evidence type="ECO:0000256" key="1">
    <source>
        <dbReference type="SAM" id="Coils"/>
    </source>
</evidence>
<dbReference type="CDD" id="cd06225">
    <property type="entry name" value="HAMP"/>
    <property type="match status" value="1"/>
</dbReference>
<keyword evidence="2" id="KW-0472">Membrane</keyword>
<dbReference type="PROSITE" id="PS50113">
    <property type="entry name" value="PAC"/>
    <property type="match status" value="3"/>
</dbReference>
<dbReference type="PROSITE" id="PS50885">
    <property type="entry name" value="HAMP"/>
    <property type="match status" value="1"/>
</dbReference>
<evidence type="ECO:0000259" key="5">
    <source>
        <dbReference type="PROSITE" id="PS50885"/>
    </source>
</evidence>
<dbReference type="EMBL" id="JASCRZ010000001">
    <property type="protein sequence ID" value="MDI5894213.1"/>
    <property type="molecule type" value="Genomic_DNA"/>
</dbReference>
<proteinExistence type="predicted"/>